<keyword evidence="5" id="KW-1185">Reference proteome</keyword>
<dbReference type="Proteomes" id="UP000673394">
    <property type="component" value="Unassembled WGS sequence"/>
</dbReference>
<proteinExistence type="predicted"/>
<comment type="caution">
    <text evidence="4">The sequence shown here is derived from an EMBL/GenBank/DDBJ whole genome shotgun (WGS) entry which is preliminary data.</text>
</comment>
<dbReference type="CDD" id="cd04301">
    <property type="entry name" value="NAT_SF"/>
    <property type="match status" value="1"/>
</dbReference>
<dbReference type="Gene3D" id="3.40.630.30">
    <property type="match status" value="1"/>
</dbReference>
<keyword evidence="2" id="KW-0012">Acyltransferase</keyword>
<feature type="domain" description="N-acetyltransferase" evidence="3">
    <location>
        <begin position="2"/>
        <end position="160"/>
    </location>
</feature>
<dbReference type="InterPro" id="IPR050680">
    <property type="entry name" value="YpeA/RimI_acetyltransf"/>
</dbReference>
<dbReference type="InterPro" id="IPR000182">
    <property type="entry name" value="GNAT_dom"/>
</dbReference>
<organism evidence="4 5">
    <name type="scientific">Paenibacillus lignilyticus</name>
    <dbReference type="NCBI Taxonomy" id="1172615"/>
    <lineage>
        <taxon>Bacteria</taxon>
        <taxon>Bacillati</taxon>
        <taxon>Bacillota</taxon>
        <taxon>Bacilli</taxon>
        <taxon>Bacillales</taxon>
        <taxon>Paenibacillaceae</taxon>
        <taxon>Paenibacillus</taxon>
    </lineage>
</organism>
<evidence type="ECO:0000256" key="2">
    <source>
        <dbReference type="ARBA" id="ARBA00023315"/>
    </source>
</evidence>
<dbReference type="RefSeq" id="WP_210659042.1">
    <property type="nucleotide sequence ID" value="NZ_JAGKSP010000005.1"/>
</dbReference>
<sequence>MITVRPMEQDDFEFLMDMHYESIHIPEGKPPKHELLNVPAIKKYSEGWGRRGDRALIAWDDTKAVGAVWFRLFDETEKGYGFVDCDTPELGIAVLPDVRGQGIGSRLINEIMLLAKFDGYKSLSLSVDPDNQAAVYMYEKLGFEYWGMCGTSWTMQVTLKDSSD</sequence>
<evidence type="ECO:0000313" key="5">
    <source>
        <dbReference type="Proteomes" id="UP000673394"/>
    </source>
</evidence>
<keyword evidence="1" id="KW-0808">Transferase</keyword>
<reference evidence="4 5" key="1">
    <citation type="submission" date="2021-04" db="EMBL/GenBank/DDBJ databases">
        <title>Paenibacillus sp. DLE-14 whole genome sequence.</title>
        <authorList>
            <person name="Ham Y.J."/>
        </authorList>
    </citation>
    <scope>NUCLEOTIDE SEQUENCE [LARGE SCALE GENOMIC DNA]</scope>
    <source>
        <strain evidence="4 5">DLE-14</strain>
    </source>
</reference>
<dbReference type="PANTHER" id="PTHR43420">
    <property type="entry name" value="ACETYLTRANSFERASE"/>
    <property type="match status" value="1"/>
</dbReference>
<evidence type="ECO:0000259" key="3">
    <source>
        <dbReference type="PROSITE" id="PS51186"/>
    </source>
</evidence>
<dbReference type="EMBL" id="JAGKSP010000005">
    <property type="protein sequence ID" value="MBP3964069.1"/>
    <property type="molecule type" value="Genomic_DNA"/>
</dbReference>
<dbReference type="SUPFAM" id="SSF55729">
    <property type="entry name" value="Acyl-CoA N-acyltransferases (Nat)"/>
    <property type="match status" value="1"/>
</dbReference>
<dbReference type="PROSITE" id="PS51186">
    <property type="entry name" value="GNAT"/>
    <property type="match status" value="1"/>
</dbReference>
<dbReference type="Pfam" id="PF00583">
    <property type="entry name" value="Acetyltransf_1"/>
    <property type="match status" value="1"/>
</dbReference>
<evidence type="ECO:0000256" key="1">
    <source>
        <dbReference type="ARBA" id="ARBA00022679"/>
    </source>
</evidence>
<dbReference type="InterPro" id="IPR016181">
    <property type="entry name" value="Acyl_CoA_acyltransferase"/>
</dbReference>
<evidence type="ECO:0000313" key="4">
    <source>
        <dbReference type="EMBL" id="MBP3964069.1"/>
    </source>
</evidence>
<gene>
    <name evidence="4" type="ORF">I8J30_15235</name>
</gene>
<accession>A0ABS5CDJ7</accession>
<protein>
    <submittedName>
        <fullName evidence="4">GNAT family N-acetyltransferase</fullName>
    </submittedName>
</protein>
<name>A0ABS5CDJ7_9BACL</name>